<evidence type="ECO:0000256" key="3">
    <source>
        <dbReference type="ARBA" id="ARBA00022448"/>
    </source>
</evidence>
<proteinExistence type="predicted"/>
<evidence type="ECO:0000256" key="10">
    <source>
        <dbReference type="ARBA" id="ARBA00023136"/>
    </source>
</evidence>
<evidence type="ECO:0000313" key="17">
    <source>
        <dbReference type="Proteomes" id="UP001174691"/>
    </source>
</evidence>
<keyword evidence="11" id="KW-0407">Ion channel</keyword>
<dbReference type="EMBL" id="JANBVN010000015">
    <property type="protein sequence ID" value="KAJ9162134.1"/>
    <property type="molecule type" value="Genomic_DNA"/>
</dbReference>
<keyword evidence="4" id="KW-1003">Cell membrane</keyword>
<comment type="caution">
    <text evidence="16">The sequence shown here is derived from an EMBL/GenBank/DDBJ whole genome shotgun (WGS) entry which is preliminary data.</text>
</comment>
<evidence type="ECO:0000256" key="4">
    <source>
        <dbReference type="ARBA" id="ARBA00022475"/>
    </source>
</evidence>
<keyword evidence="5 14" id="KW-0812">Transmembrane</keyword>
<evidence type="ECO:0000256" key="1">
    <source>
        <dbReference type="ARBA" id="ARBA00004651"/>
    </source>
</evidence>
<keyword evidence="3" id="KW-0813">Transport</keyword>
<evidence type="ECO:0000256" key="11">
    <source>
        <dbReference type="ARBA" id="ARBA00023303"/>
    </source>
</evidence>
<evidence type="ECO:0000256" key="6">
    <source>
        <dbReference type="ARBA" id="ARBA00022882"/>
    </source>
</evidence>
<evidence type="ECO:0000256" key="8">
    <source>
        <dbReference type="ARBA" id="ARBA00023054"/>
    </source>
</evidence>
<dbReference type="AlphaFoldDB" id="A0AA38RY79"/>
<keyword evidence="17" id="KW-1185">Reference proteome</keyword>
<feature type="domain" description="Ion transport" evidence="15">
    <location>
        <begin position="68"/>
        <end position="160"/>
    </location>
</feature>
<comment type="subcellular location">
    <subcellularLocation>
        <location evidence="1">Cell membrane</location>
        <topology evidence="1">Multi-pass membrane protein</topology>
    </subcellularLocation>
</comment>
<evidence type="ECO:0000256" key="5">
    <source>
        <dbReference type="ARBA" id="ARBA00022692"/>
    </source>
</evidence>
<name>A0AA38RY79_9PEZI</name>
<organism evidence="16 17">
    <name type="scientific">Coniochaeta hoffmannii</name>
    <dbReference type="NCBI Taxonomy" id="91930"/>
    <lineage>
        <taxon>Eukaryota</taxon>
        <taxon>Fungi</taxon>
        <taxon>Dikarya</taxon>
        <taxon>Ascomycota</taxon>
        <taxon>Pezizomycotina</taxon>
        <taxon>Sordariomycetes</taxon>
        <taxon>Sordariomycetidae</taxon>
        <taxon>Coniochaetales</taxon>
        <taxon>Coniochaetaceae</taxon>
        <taxon>Coniochaeta</taxon>
    </lineage>
</organism>
<keyword evidence="7 14" id="KW-1133">Transmembrane helix</keyword>
<dbReference type="Pfam" id="PF00520">
    <property type="entry name" value="Ion_trans"/>
    <property type="match status" value="1"/>
</dbReference>
<evidence type="ECO:0000256" key="13">
    <source>
        <dbReference type="SAM" id="Coils"/>
    </source>
</evidence>
<evidence type="ECO:0000256" key="9">
    <source>
        <dbReference type="ARBA" id="ARBA00023065"/>
    </source>
</evidence>
<dbReference type="Proteomes" id="UP001174691">
    <property type="component" value="Unassembled WGS sequence"/>
</dbReference>
<dbReference type="PANTHER" id="PTHR46480:SF1">
    <property type="entry name" value="VOLTAGE-GATED HYDROGEN CHANNEL 1"/>
    <property type="match status" value="1"/>
</dbReference>
<dbReference type="SUPFAM" id="SSF81324">
    <property type="entry name" value="Voltage-gated potassium channels"/>
    <property type="match status" value="1"/>
</dbReference>
<sequence length="201" mass="22887">MPTLADDFIGYEIRPLLPGNPNRRSATYARYRKHAQAQLSTKKKHYMVMGLVALDVSGILADIFVALIACDKHEQDEKWVEDIRGGLKIASLVFSALFLTELVLTVWAFGFRYFSSWFHCFDAMVILVSFVSDLLMQGIIEEIASLVIVLRLWRFVKIVEELSVGASETMDEIQSRAEQLEKENEELRSELRALRGGDNQV</sequence>
<evidence type="ECO:0000313" key="16">
    <source>
        <dbReference type="EMBL" id="KAJ9162134.1"/>
    </source>
</evidence>
<feature type="transmembrane region" description="Helical" evidence="14">
    <location>
        <begin position="89"/>
        <end position="110"/>
    </location>
</feature>
<protein>
    <recommendedName>
        <fullName evidence="2">Voltage-gated hydrogen channel 1</fullName>
    </recommendedName>
    <alternativeName>
        <fullName evidence="12">Hydrogen voltage-gated channel 1</fullName>
    </alternativeName>
</protein>
<dbReference type="GO" id="GO:0005886">
    <property type="term" value="C:plasma membrane"/>
    <property type="evidence" value="ECO:0007669"/>
    <property type="project" value="UniProtKB-SubCell"/>
</dbReference>
<dbReference type="Gene3D" id="1.20.120.350">
    <property type="entry name" value="Voltage-gated potassium channels. Chain C"/>
    <property type="match status" value="1"/>
</dbReference>
<keyword evidence="10 14" id="KW-0472">Membrane</keyword>
<evidence type="ECO:0000256" key="7">
    <source>
        <dbReference type="ARBA" id="ARBA00022989"/>
    </source>
</evidence>
<dbReference type="InterPro" id="IPR005821">
    <property type="entry name" value="Ion_trans_dom"/>
</dbReference>
<gene>
    <name evidence="16" type="ORF">NKR19_g1659</name>
</gene>
<feature type="transmembrane region" description="Helical" evidence="14">
    <location>
        <begin position="46"/>
        <end position="69"/>
    </location>
</feature>
<evidence type="ECO:0000256" key="12">
    <source>
        <dbReference type="ARBA" id="ARBA00031989"/>
    </source>
</evidence>
<dbReference type="GO" id="GO:0030171">
    <property type="term" value="F:voltage-gated proton channel activity"/>
    <property type="evidence" value="ECO:0007669"/>
    <property type="project" value="InterPro"/>
</dbReference>
<reference evidence="16" key="1">
    <citation type="submission" date="2022-07" db="EMBL/GenBank/DDBJ databases">
        <title>Fungi with potential for degradation of polypropylene.</title>
        <authorList>
            <person name="Gostincar C."/>
        </authorList>
    </citation>
    <scope>NUCLEOTIDE SEQUENCE</scope>
    <source>
        <strain evidence="16">EXF-13287</strain>
    </source>
</reference>
<dbReference type="GO" id="GO:0034702">
    <property type="term" value="C:monoatomic ion channel complex"/>
    <property type="evidence" value="ECO:0007669"/>
    <property type="project" value="UniProtKB-KW"/>
</dbReference>
<evidence type="ECO:0000256" key="14">
    <source>
        <dbReference type="SAM" id="Phobius"/>
    </source>
</evidence>
<keyword evidence="9" id="KW-0406">Ion transport</keyword>
<evidence type="ECO:0000256" key="2">
    <source>
        <dbReference type="ARBA" id="ARBA00015897"/>
    </source>
</evidence>
<keyword evidence="8 13" id="KW-0175">Coiled coil</keyword>
<keyword evidence="6" id="KW-0851">Voltage-gated channel</keyword>
<dbReference type="InterPro" id="IPR027359">
    <property type="entry name" value="Volt_channel_dom_sf"/>
</dbReference>
<accession>A0AA38RY79</accession>
<evidence type="ECO:0000259" key="15">
    <source>
        <dbReference type="Pfam" id="PF00520"/>
    </source>
</evidence>
<feature type="coiled-coil region" evidence="13">
    <location>
        <begin position="163"/>
        <end position="197"/>
    </location>
</feature>
<dbReference type="InterPro" id="IPR031846">
    <property type="entry name" value="Hvcn1"/>
</dbReference>
<dbReference type="PANTHER" id="PTHR46480">
    <property type="entry name" value="F20B24.22"/>
    <property type="match status" value="1"/>
</dbReference>